<name>A0ABU4HJH0_9ACTN</name>
<dbReference type="PANTHER" id="PTHR41282">
    <property type="entry name" value="CONSERVED TRANSMEMBRANE PROTEIN-RELATED"/>
    <property type="match status" value="1"/>
</dbReference>
<feature type="transmembrane region" description="Helical" evidence="1">
    <location>
        <begin position="109"/>
        <end position="128"/>
    </location>
</feature>
<proteinExistence type="predicted"/>
<dbReference type="Pfam" id="PF12811">
    <property type="entry name" value="BaxI_1"/>
    <property type="match status" value="1"/>
</dbReference>
<feature type="transmembrane region" description="Helical" evidence="1">
    <location>
        <begin position="83"/>
        <end position="103"/>
    </location>
</feature>
<sequence length="240" mass="25532">MDTSNPALKAFGRVGSDVGTDRMTIRGTINKTLVLLAICFIAGATTYGATASNEDVVAVVLPAALIGLVVAIATIFKPQWSPWTSPVYALVEGVLLGAITALFEQEYPGIAIQAAGLTFAVAAVMLVVYQTRIIKVTNKFRMGVIAATGAIFLFYIVCFVLALFGMDVAPLNDASPLGIGISLVIVGVAALNLVLDFDFIDRSSQAGAPKVMEWFGAFSLLVTLVWLYLEILRLLARLRS</sequence>
<feature type="transmembrane region" description="Helical" evidence="1">
    <location>
        <begin position="140"/>
        <end position="165"/>
    </location>
</feature>
<feature type="transmembrane region" description="Helical" evidence="1">
    <location>
        <begin position="177"/>
        <end position="199"/>
    </location>
</feature>
<keyword evidence="1" id="KW-0472">Membrane</keyword>
<protein>
    <submittedName>
        <fullName evidence="2">Bax inhibitor-1/YccA family protein</fullName>
    </submittedName>
</protein>
<dbReference type="EMBL" id="JAWSTH010000001">
    <property type="protein sequence ID" value="MDW5592822.1"/>
    <property type="molecule type" value="Genomic_DNA"/>
</dbReference>
<comment type="caution">
    <text evidence="2">The sequence shown here is derived from an EMBL/GenBank/DDBJ whole genome shotgun (WGS) entry which is preliminary data.</text>
</comment>
<dbReference type="RefSeq" id="WP_318595080.1">
    <property type="nucleotide sequence ID" value="NZ_JAWSTH010000001.1"/>
</dbReference>
<feature type="transmembrane region" description="Helical" evidence="1">
    <location>
        <begin position="56"/>
        <end position="76"/>
    </location>
</feature>
<accession>A0ABU4HJH0</accession>
<evidence type="ECO:0000256" key="1">
    <source>
        <dbReference type="SAM" id="Phobius"/>
    </source>
</evidence>
<keyword evidence="1" id="KW-1133">Transmembrane helix</keyword>
<feature type="transmembrane region" description="Helical" evidence="1">
    <location>
        <begin position="211"/>
        <end position="229"/>
    </location>
</feature>
<dbReference type="InterPro" id="IPR010539">
    <property type="entry name" value="BaxI_1-like"/>
</dbReference>
<reference evidence="3" key="1">
    <citation type="submission" date="2023-07" db="EMBL/GenBank/DDBJ databases">
        <title>Conexibacter stalactiti sp. nov., isolated from stalactites in a lava cave and emended description of the genus Conexibacter.</title>
        <authorList>
            <person name="Lee S.D."/>
        </authorList>
    </citation>
    <scope>NUCLEOTIDE SEQUENCE [LARGE SCALE GENOMIC DNA]</scope>
    <source>
        <strain evidence="3">KCTC 39840</strain>
    </source>
</reference>
<gene>
    <name evidence="2" type="ORF">R7226_00635</name>
</gene>
<keyword evidence="3" id="KW-1185">Reference proteome</keyword>
<evidence type="ECO:0000313" key="3">
    <source>
        <dbReference type="Proteomes" id="UP001284601"/>
    </source>
</evidence>
<reference evidence="2 3" key="2">
    <citation type="submission" date="2023-10" db="EMBL/GenBank/DDBJ databases">
        <authorList>
            <person name="Han X.F."/>
        </authorList>
    </citation>
    <scope>NUCLEOTIDE SEQUENCE [LARGE SCALE GENOMIC DNA]</scope>
    <source>
        <strain evidence="2 3">KCTC 39840</strain>
    </source>
</reference>
<dbReference type="PIRSF" id="PIRSF009160">
    <property type="entry name" value="UCP009160"/>
    <property type="match status" value="1"/>
</dbReference>
<evidence type="ECO:0000313" key="2">
    <source>
        <dbReference type="EMBL" id="MDW5592822.1"/>
    </source>
</evidence>
<keyword evidence="1" id="KW-0812">Transmembrane</keyword>
<dbReference type="Proteomes" id="UP001284601">
    <property type="component" value="Unassembled WGS sequence"/>
</dbReference>
<organism evidence="2 3">
    <name type="scientific">Conexibacter stalactiti</name>
    <dbReference type="NCBI Taxonomy" id="1940611"/>
    <lineage>
        <taxon>Bacteria</taxon>
        <taxon>Bacillati</taxon>
        <taxon>Actinomycetota</taxon>
        <taxon>Thermoleophilia</taxon>
        <taxon>Solirubrobacterales</taxon>
        <taxon>Conexibacteraceae</taxon>
        <taxon>Conexibacter</taxon>
    </lineage>
</organism>
<feature type="transmembrane region" description="Helical" evidence="1">
    <location>
        <begin position="32"/>
        <end position="50"/>
    </location>
</feature>
<dbReference type="PANTHER" id="PTHR41282:SF1">
    <property type="entry name" value="CONSERVED TRANSMEMBRANE PROTEIN-RELATED"/>
    <property type="match status" value="1"/>
</dbReference>